<protein>
    <recommendedName>
        <fullName evidence="2">RecF/RecN/SMC N-terminal domain-containing protein</fullName>
    </recommendedName>
</protein>
<evidence type="ECO:0000256" key="1">
    <source>
        <dbReference type="ARBA" id="ARBA00004123"/>
    </source>
</evidence>
<evidence type="ECO:0000259" key="2">
    <source>
        <dbReference type="Pfam" id="PF02463"/>
    </source>
</evidence>
<organism evidence="3 4">
    <name type="scientific">Streblomastix strix</name>
    <dbReference type="NCBI Taxonomy" id="222440"/>
    <lineage>
        <taxon>Eukaryota</taxon>
        <taxon>Metamonada</taxon>
        <taxon>Preaxostyla</taxon>
        <taxon>Oxymonadida</taxon>
        <taxon>Streblomastigidae</taxon>
        <taxon>Streblomastix</taxon>
    </lineage>
</organism>
<evidence type="ECO:0000313" key="4">
    <source>
        <dbReference type="Proteomes" id="UP000324800"/>
    </source>
</evidence>
<dbReference type="Gene3D" id="3.40.50.300">
    <property type="entry name" value="P-loop containing nucleotide triphosphate hydrolases"/>
    <property type="match status" value="1"/>
</dbReference>
<dbReference type="AlphaFoldDB" id="A0A5J4UJ45"/>
<evidence type="ECO:0000313" key="3">
    <source>
        <dbReference type="EMBL" id="KAA6370233.1"/>
    </source>
</evidence>
<gene>
    <name evidence="3" type="ORF">EZS28_034240</name>
</gene>
<proteinExistence type="predicted"/>
<dbReference type="InterPro" id="IPR003395">
    <property type="entry name" value="RecF/RecN/SMC_N"/>
</dbReference>
<comment type="caution">
    <text evidence="3">The sequence shown here is derived from an EMBL/GenBank/DDBJ whole genome shotgun (WGS) entry which is preliminary data.</text>
</comment>
<sequence>MIGLESIILHNFKSYNERVTIKLGRSHFATVIGANGSGKSNFIDAVLFGLGHRSSDLRGDNLLSLLNSNCSQKGEHEGSVTLSFVLNCNDQIQNIESHRIIVKRVFNESKSQFYIKLPLSHDDENHDKKKSRIRPDNLRRVSREALNQILKTFGLDIDQPERYALLQNQTHTFAAKSPQSLARYLEDFIGNGEIVTRILEKQQFLCGLQQNQVELRRDYEV</sequence>
<reference evidence="3 4" key="1">
    <citation type="submission" date="2019-03" db="EMBL/GenBank/DDBJ databases">
        <title>Single cell metagenomics reveals metabolic interactions within the superorganism composed of flagellate Streblomastix strix and complex community of Bacteroidetes bacteria on its surface.</title>
        <authorList>
            <person name="Treitli S.C."/>
            <person name="Kolisko M."/>
            <person name="Husnik F."/>
            <person name="Keeling P."/>
            <person name="Hampl V."/>
        </authorList>
    </citation>
    <scope>NUCLEOTIDE SEQUENCE [LARGE SCALE GENOMIC DNA]</scope>
    <source>
        <strain evidence="3">ST1C</strain>
    </source>
</reference>
<dbReference type="OrthoDB" id="431497at2759"/>
<feature type="domain" description="RecF/RecN/SMC N-terminal" evidence="2">
    <location>
        <begin position="4"/>
        <end position="116"/>
    </location>
</feature>
<dbReference type="EMBL" id="SNRW01015590">
    <property type="protein sequence ID" value="KAA6370233.1"/>
    <property type="molecule type" value="Genomic_DNA"/>
</dbReference>
<dbReference type="PANTHER" id="PTHR18937">
    <property type="entry name" value="STRUCTURAL MAINTENANCE OF CHROMOSOMES SMC FAMILY MEMBER"/>
    <property type="match status" value="1"/>
</dbReference>
<dbReference type="InterPro" id="IPR027417">
    <property type="entry name" value="P-loop_NTPase"/>
</dbReference>
<name>A0A5J4UJ45_9EUKA</name>
<dbReference type="Proteomes" id="UP000324800">
    <property type="component" value="Unassembled WGS sequence"/>
</dbReference>
<accession>A0A5J4UJ45</accession>
<dbReference type="SUPFAM" id="SSF52540">
    <property type="entry name" value="P-loop containing nucleoside triphosphate hydrolases"/>
    <property type="match status" value="1"/>
</dbReference>
<dbReference type="GO" id="GO:0005634">
    <property type="term" value="C:nucleus"/>
    <property type="evidence" value="ECO:0007669"/>
    <property type="project" value="UniProtKB-SubCell"/>
</dbReference>
<dbReference type="Pfam" id="PF02463">
    <property type="entry name" value="SMC_N"/>
    <property type="match status" value="1"/>
</dbReference>
<comment type="subcellular location">
    <subcellularLocation>
        <location evidence="1">Nucleus</location>
    </subcellularLocation>
</comment>